<organism evidence="1 2">
    <name type="scientific">Liparis tanakae</name>
    <name type="common">Tanaka's snailfish</name>
    <dbReference type="NCBI Taxonomy" id="230148"/>
    <lineage>
        <taxon>Eukaryota</taxon>
        <taxon>Metazoa</taxon>
        <taxon>Chordata</taxon>
        <taxon>Craniata</taxon>
        <taxon>Vertebrata</taxon>
        <taxon>Euteleostomi</taxon>
        <taxon>Actinopterygii</taxon>
        <taxon>Neopterygii</taxon>
        <taxon>Teleostei</taxon>
        <taxon>Neoteleostei</taxon>
        <taxon>Acanthomorphata</taxon>
        <taxon>Eupercaria</taxon>
        <taxon>Perciformes</taxon>
        <taxon>Cottioidei</taxon>
        <taxon>Cottales</taxon>
        <taxon>Liparidae</taxon>
        <taxon>Liparis</taxon>
    </lineage>
</organism>
<dbReference type="EMBL" id="SRLO01000141">
    <property type="protein sequence ID" value="TNN72155.1"/>
    <property type="molecule type" value="Genomic_DNA"/>
</dbReference>
<proteinExistence type="predicted"/>
<keyword evidence="2" id="KW-1185">Reference proteome</keyword>
<dbReference type="AlphaFoldDB" id="A0A4Z2I3W6"/>
<comment type="caution">
    <text evidence="1">The sequence shown here is derived from an EMBL/GenBank/DDBJ whole genome shotgun (WGS) entry which is preliminary data.</text>
</comment>
<name>A0A4Z2I3W6_9TELE</name>
<accession>A0A4Z2I3W6</accession>
<dbReference type="Proteomes" id="UP000314294">
    <property type="component" value="Unassembled WGS sequence"/>
</dbReference>
<evidence type="ECO:0000313" key="2">
    <source>
        <dbReference type="Proteomes" id="UP000314294"/>
    </source>
</evidence>
<evidence type="ECO:0000313" key="1">
    <source>
        <dbReference type="EMBL" id="TNN72155.1"/>
    </source>
</evidence>
<gene>
    <name evidence="1" type="ORF">EYF80_017583</name>
</gene>
<reference evidence="1 2" key="1">
    <citation type="submission" date="2019-03" db="EMBL/GenBank/DDBJ databases">
        <title>First draft genome of Liparis tanakae, snailfish: a comprehensive survey of snailfish specific genes.</title>
        <authorList>
            <person name="Kim W."/>
            <person name="Song I."/>
            <person name="Jeong J.-H."/>
            <person name="Kim D."/>
            <person name="Kim S."/>
            <person name="Ryu S."/>
            <person name="Song J.Y."/>
            <person name="Lee S.K."/>
        </authorList>
    </citation>
    <scope>NUCLEOTIDE SEQUENCE [LARGE SCALE GENOMIC DNA]</scope>
    <source>
        <tissue evidence="1">Muscle</tissue>
    </source>
</reference>
<sequence length="99" mass="10460">MSVGAHAPSLPSVPMMFMTKLCRAVSKSGPTTHLDDGGLAGMRGGGRPVEHPVAVLGPLDVAQPARPVGVAHQVGVESDRNMDEQHPGRWVDVTIRMRS</sequence>
<protein>
    <submittedName>
        <fullName evidence="1">Uncharacterized protein</fullName>
    </submittedName>
</protein>